<dbReference type="EMBL" id="JABCRI010000014">
    <property type="protein sequence ID" value="KAF8394416.1"/>
    <property type="molecule type" value="Genomic_DNA"/>
</dbReference>
<evidence type="ECO:0000256" key="4">
    <source>
        <dbReference type="SAM" id="Phobius"/>
    </source>
</evidence>
<protein>
    <recommendedName>
        <fullName evidence="6">Phytocyanin domain-containing protein</fullName>
    </recommendedName>
</protein>
<dbReference type="Gene3D" id="2.60.40.420">
    <property type="entry name" value="Cupredoxins - blue copper proteins"/>
    <property type="match status" value="1"/>
</dbReference>
<dbReference type="OMA" id="IDYKQWS"/>
<dbReference type="PROSITE" id="PS51485">
    <property type="entry name" value="PHYTOCYANIN"/>
    <property type="match status" value="1"/>
</dbReference>
<dbReference type="AlphaFoldDB" id="A0A834YZB6"/>
<dbReference type="PANTHER" id="PTHR33021">
    <property type="entry name" value="BLUE COPPER PROTEIN"/>
    <property type="match status" value="1"/>
</dbReference>
<organism evidence="7 8">
    <name type="scientific">Tetracentron sinense</name>
    <name type="common">Spur-leaf</name>
    <dbReference type="NCBI Taxonomy" id="13715"/>
    <lineage>
        <taxon>Eukaryota</taxon>
        <taxon>Viridiplantae</taxon>
        <taxon>Streptophyta</taxon>
        <taxon>Embryophyta</taxon>
        <taxon>Tracheophyta</taxon>
        <taxon>Spermatophyta</taxon>
        <taxon>Magnoliopsida</taxon>
        <taxon>Trochodendrales</taxon>
        <taxon>Trochodendraceae</taxon>
        <taxon>Tetracentron</taxon>
    </lineage>
</organism>
<evidence type="ECO:0000259" key="6">
    <source>
        <dbReference type="PROSITE" id="PS51485"/>
    </source>
</evidence>
<dbReference type="Pfam" id="PF02298">
    <property type="entry name" value="Cu_bind_like"/>
    <property type="match status" value="1"/>
</dbReference>
<dbReference type="Proteomes" id="UP000655225">
    <property type="component" value="Unassembled WGS sequence"/>
</dbReference>
<dbReference type="GO" id="GO:0046872">
    <property type="term" value="F:metal ion binding"/>
    <property type="evidence" value="ECO:0007669"/>
    <property type="project" value="UniProtKB-KW"/>
</dbReference>
<sequence length="175" mass="18603">MALLKSAIIFFLGMAALQVSIATVYKVGDSAGWTAMGTVDYKKWAAEKNFHVGDIILFTYNAQYHNVKQVSHDDFKSCNASNPLATYTTGNDSITIKKPGHLFFLCGFPGHCEAGQKVDIRVSRGSSMAPSPSPSDAMAPGPSHNSAPSHHLKGLLGQLGLALAIVVVCLSGFAY</sequence>
<feature type="domain" description="Phytocyanin" evidence="6">
    <location>
        <begin position="23"/>
        <end position="124"/>
    </location>
</feature>
<evidence type="ECO:0000313" key="7">
    <source>
        <dbReference type="EMBL" id="KAF8394416.1"/>
    </source>
</evidence>
<dbReference type="InterPro" id="IPR039391">
    <property type="entry name" value="Phytocyanin-like"/>
</dbReference>
<evidence type="ECO:0000256" key="1">
    <source>
        <dbReference type="ARBA" id="ARBA00022723"/>
    </source>
</evidence>
<reference evidence="7 8" key="1">
    <citation type="submission" date="2020-04" db="EMBL/GenBank/DDBJ databases">
        <title>Plant Genome Project.</title>
        <authorList>
            <person name="Zhang R.-G."/>
        </authorList>
    </citation>
    <scope>NUCLEOTIDE SEQUENCE [LARGE SCALE GENOMIC DNA]</scope>
    <source>
        <strain evidence="7">YNK0</strain>
        <tissue evidence="7">Leaf</tissue>
    </source>
</reference>
<proteinExistence type="predicted"/>
<dbReference type="OrthoDB" id="1933492at2759"/>
<dbReference type="SUPFAM" id="SSF49503">
    <property type="entry name" value="Cupredoxins"/>
    <property type="match status" value="1"/>
</dbReference>
<dbReference type="GO" id="GO:0005886">
    <property type="term" value="C:plasma membrane"/>
    <property type="evidence" value="ECO:0007669"/>
    <property type="project" value="TreeGrafter"/>
</dbReference>
<feature type="chain" id="PRO_5033033888" description="Phytocyanin domain-containing protein" evidence="5">
    <location>
        <begin position="23"/>
        <end position="175"/>
    </location>
</feature>
<evidence type="ECO:0000313" key="8">
    <source>
        <dbReference type="Proteomes" id="UP000655225"/>
    </source>
</evidence>
<feature type="region of interest" description="Disordered" evidence="3">
    <location>
        <begin position="124"/>
        <end position="147"/>
    </location>
</feature>
<comment type="caution">
    <text evidence="7">The sequence shown here is derived from an EMBL/GenBank/DDBJ whole genome shotgun (WGS) entry which is preliminary data.</text>
</comment>
<dbReference type="GO" id="GO:0009055">
    <property type="term" value="F:electron transfer activity"/>
    <property type="evidence" value="ECO:0007669"/>
    <property type="project" value="InterPro"/>
</dbReference>
<keyword evidence="8" id="KW-1185">Reference proteome</keyword>
<keyword evidence="5" id="KW-0732">Signal</keyword>
<dbReference type="InterPro" id="IPR008972">
    <property type="entry name" value="Cupredoxin"/>
</dbReference>
<keyword evidence="4" id="KW-0812">Transmembrane</keyword>
<keyword evidence="2" id="KW-0325">Glycoprotein</keyword>
<accession>A0A834YZB6</accession>
<keyword evidence="4" id="KW-1133">Transmembrane helix</keyword>
<feature type="transmembrane region" description="Helical" evidence="4">
    <location>
        <begin position="155"/>
        <end position="174"/>
    </location>
</feature>
<dbReference type="InterPro" id="IPR003245">
    <property type="entry name" value="Phytocyanin_dom"/>
</dbReference>
<gene>
    <name evidence="7" type="ORF">HHK36_020624</name>
</gene>
<feature type="signal peptide" evidence="5">
    <location>
        <begin position="1"/>
        <end position="22"/>
    </location>
</feature>
<evidence type="ECO:0000256" key="2">
    <source>
        <dbReference type="ARBA" id="ARBA00023180"/>
    </source>
</evidence>
<evidence type="ECO:0000256" key="3">
    <source>
        <dbReference type="SAM" id="MobiDB-lite"/>
    </source>
</evidence>
<evidence type="ECO:0000256" key="5">
    <source>
        <dbReference type="SAM" id="SignalP"/>
    </source>
</evidence>
<dbReference type="PANTHER" id="PTHR33021:SF339">
    <property type="entry name" value="OS07G0570600 PROTEIN"/>
    <property type="match status" value="1"/>
</dbReference>
<keyword evidence="1" id="KW-0479">Metal-binding</keyword>
<name>A0A834YZB6_TETSI</name>
<feature type="compositionally biased region" description="Low complexity" evidence="3">
    <location>
        <begin position="125"/>
        <end position="143"/>
    </location>
</feature>
<keyword evidence="4" id="KW-0472">Membrane</keyword>
<dbReference type="FunFam" id="2.60.40.420:FF:000003">
    <property type="entry name" value="Blue copper"/>
    <property type="match status" value="1"/>
</dbReference>